<feature type="compositionally biased region" description="Basic and acidic residues" evidence="1">
    <location>
        <begin position="69"/>
        <end position="80"/>
    </location>
</feature>
<gene>
    <name evidence="2" type="ORF">NDU88_003432</name>
</gene>
<comment type="caution">
    <text evidence="2">The sequence shown here is derived from an EMBL/GenBank/DDBJ whole genome shotgun (WGS) entry which is preliminary data.</text>
</comment>
<dbReference type="Proteomes" id="UP001066276">
    <property type="component" value="Chromosome 1_1"/>
</dbReference>
<keyword evidence="3" id="KW-1185">Reference proteome</keyword>
<evidence type="ECO:0000313" key="3">
    <source>
        <dbReference type="Proteomes" id="UP001066276"/>
    </source>
</evidence>
<reference evidence="2" key="1">
    <citation type="journal article" date="2022" name="bioRxiv">
        <title>Sequencing and chromosome-scale assembly of the giantPleurodeles waltlgenome.</title>
        <authorList>
            <person name="Brown T."/>
            <person name="Elewa A."/>
            <person name="Iarovenko S."/>
            <person name="Subramanian E."/>
            <person name="Araus A.J."/>
            <person name="Petzold A."/>
            <person name="Susuki M."/>
            <person name="Suzuki K.-i.T."/>
            <person name="Hayashi T."/>
            <person name="Toyoda A."/>
            <person name="Oliveira C."/>
            <person name="Osipova E."/>
            <person name="Leigh N.D."/>
            <person name="Simon A."/>
            <person name="Yun M.H."/>
        </authorList>
    </citation>
    <scope>NUCLEOTIDE SEQUENCE</scope>
    <source>
        <strain evidence="2">20211129_DDA</strain>
        <tissue evidence="2">Liver</tissue>
    </source>
</reference>
<organism evidence="2 3">
    <name type="scientific">Pleurodeles waltl</name>
    <name type="common">Iberian ribbed newt</name>
    <dbReference type="NCBI Taxonomy" id="8319"/>
    <lineage>
        <taxon>Eukaryota</taxon>
        <taxon>Metazoa</taxon>
        <taxon>Chordata</taxon>
        <taxon>Craniata</taxon>
        <taxon>Vertebrata</taxon>
        <taxon>Euteleostomi</taxon>
        <taxon>Amphibia</taxon>
        <taxon>Batrachia</taxon>
        <taxon>Caudata</taxon>
        <taxon>Salamandroidea</taxon>
        <taxon>Salamandridae</taxon>
        <taxon>Pleurodelinae</taxon>
        <taxon>Pleurodeles</taxon>
    </lineage>
</organism>
<dbReference type="AlphaFoldDB" id="A0AAV7WPD9"/>
<sequence length="103" mass="11803">MENGAPVGAFQHPEATSPDVNPDIRVKTVEREKDAGFQEVEEKRADDREEEDCGMPAKNRIETSLSTMRAREAPQRRDWMNTRASHVPGGTWLTQFFTRLCFH</sequence>
<feature type="compositionally biased region" description="Basic and acidic residues" evidence="1">
    <location>
        <begin position="22"/>
        <end position="47"/>
    </location>
</feature>
<name>A0AAV7WPD9_PLEWA</name>
<evidence type="ECO:0000313" key="2">
    <source>
        <dbReference type="EMBL" id="KAJ1215825.1"/>
    </source>
</evidence>
<evidence type="ECO:0000256" key="1">
    <source>
        <dbReference type="SAM" id="MobiDB-lite"/>
    </source>
</evidence>
<feature type="region of interest" description="Disordered" evidence="1">
    <location>
        <begin position="1"/>
        <end position="85"/>
    </location>
</feature>
<proteinExistence type="predicted"/>
<dbReference type="EMBL" id="JANPWB010000001">
    <property type="protein sequence ID" value="KAJ1215825.1"/>
    <property type="molecule type" value="Genomic_DNA"/>
</dbReference>
<accession>A0AAV7WPD9</accession>
<protein>
    <submittedName>
        <fullName evidence="2">Uncharacterized protein</fullName>
    </submittedName>
</protein>